<dbReference type="InterPro" id="IPR036397">
    <property type="entry name" value="RNaseH_sf"/>
</dbReference>
<proteinExistence type="predicted"/>
<evidence type="ECO:0000259" key="2">
    <source>
        <dbReference type="Pfam" id="PF17921"/>
    </source>
</evidence>
<dbReference type="HOGENOM" id="CLU_440221_0_0_1"/>
<evidence type="ECO:0000256" key="1">
    <source>
        <dbReference type="SAM" id="MobiDB-lite"/>
    </source>
</evidence>
<dbReference type="GO" id="GO:0003676">
    <property type="term" value="F:nucleic acid binding"/>
    <property type="evidence" value="ECO:0007669"/>
    <property type="project" value="InterPro"/>
</dbReference>
<dbReference type="AlphaFoldDB" id="G0PDQ8"/>
<dbReference type="STRING" id="135651.G0PDQ8"/>
<dbReference type="InParanoid" id="G0PDQ8"/>
<evidence type="ECO:0000313" key="3">
    <source>
        <dbReference type="EMBL" id="EGT52379.1"/>
    </source>
</evidence>
<dbReference type="PANTHER" id="PTHR47331">
    <property type="entry name" value="PHD-TYPE DOMAIN-CONTAINING PROTEIN"/>
    <property type="match status" value="1"/>
</dbReference>
<gene>
    <name evidence="3" type="ORF">CAEBREN_14146</name>
</gene>
<dbReference type="OrthoDB" id="8019190at2759"/>
<feature type="domain" description="Integrase zinc-binding" evidence="2">
    <location>
        <begin position="77"/>
        <end position="125"/>
    </location>
</feature>
<feature type="compositionally biased region" description="Polar residues" evidence="1">
    <location>
        <begin position="528"/>
        <end position="541"/>
    </location>
</feature>
<name>G0PDQ8_CAEBE</name>
<dbReference type="EMBL" id="GL380287">
    <property type="protein sequence ID" value="EGT52379.1"/>
    <property type="molecule type" value="Genomic_DNA"/>
</dbReference>
<feature type="compositionally biased region" description="Basic and acidic residues" evidence="1">
    <location>
        <begin position="574"/>
        <end position="589"/>
    </location>
</feature>
<feature type="region of interest" description="Disordered" evidence="1">
    <location>
        <begin position="520"/>
        <end position="589"/>
    </location>
</feature>
<dbReference type="Proteomes" id="UP000008068">
    <property type="component" value="Unassembled WGS sequence"/>
</dbReference>
<dbReference type="Pfam" id="PF17921">
    <property type="entry name" value="Integrase_H2C2"/>
    <property type="match status" value="1"/>
</dbReference>
<reference evidence="4" key="1">
    <citation type="submission" date="2011-07" db="EMBL/GenBank/DDBJ databases">
        <authorList>
            <consortium name="Caenorhabditis brenneri Sequencing and Analysis Consortium"/>
            <person name="Wilson R.K."/>
        </authorList>
    </citation>
    <scope>NUCLEOTIDE SEQUENCE [LARGE SCALE GENOMIC DNA]</scope>
    <source>
        <strain evidence="4">PB2801</strain>
    </source>
</reference>
<dbReference type="PANTHER" id="PTHR47331:SF2">
    <property type="match status" value="1"/>
</dbReference>
<protein>
    <recommendedName>
        <fullName evidence="2">Integrase zinc-binding domain-containing protein</fullName>
    </recommendedName>
</protein>
<feature type="compositionally biased region" description="Polar residues" evidence="1">
    <location>
        <begin position="561"/>
        <end position="573"/>
    </location>
</feature>
<evidence type="ECO:0000313" key="4">
    <source>
        <dbReference type="Proteomes" id="UP000008068"/>
    </source>
</evidence>
<organism evidence="4">
    <name type="scientific">Caenorhabditis brenneri</name>
    <name type="common">Nematode worm</name>
    <dbReference type="NCBI Taxonomy" id="135651"/>
    <lineage>
        <taxon>Eukaryota</taxon>
        <taxon>Metazoa</taxon>
        <taxon>Ecdysozoa</taxon>
        <taxon>Nematoda</taxon>
        <taxon>Chromadorea</taxon>
        <taxon>Rhabditida</taxon>
        <taxon>Rhabditina</taxon>
        <taxon>Rhabditomorpha</taxon>
        <taxon>Rhabditoidea</taxon>
        <taxon>Rhabditidae</taxon>
        <taxon>Peloderinae</taxon>
        <taxon>Caenorhabditis</taxon>
    </lineage>
</organism>
<dbReference type="Gene3D" id="3.30.420.10">
    <property type="entry name" value="Ribonuclease H-like superfamily/Ribonuclease H"/>
    <property type="match status" value="1"/>
</dbReference>
<keyword evidence="4" id="KW-1185">Reference proteome</keyword>
<accession>G0PDQ8</accession>
<sequence>MYNVVTRILKLSENDETKIHLKAKLALIRLAQQLHSPDERTINNLNLVRENDVWFYIGRVPDRKVPFLPAHRIAKLFVIEIHLQYKHSSPMYTLAKVRNEVWIPKGLSFVTKAIRECLFCQRQNSKPTYQPQFPMLPQLRTSWNQPFSFTGMDYAGPFLAINRDVTHKYWLLLFTCLSTRYTHVELVSSLDALEFVGENDEECFVDWISKAMKANNRDNTETRGLKRFPPPSLIPDGFFWNQFNGRLHRKLQGGREVQEVVLKGRAIVSYYDEISDEFYKFREDWMDVGLFYSEESKSLQVFAQDCTSRESEFSRRLVTPCEEITPRTPFKCSHIKLSNETVQFFFLLIDDRDEFISAIKAAIRQTSDPNKFPVPKPHTLLSYETESGVVVINEGDLQSNSNSRNSAQRGCTPDSPCINLACLRCLPLSRRRMRSPPRIETARQETRDMREVTAETKLQIHQDLGVRMDDRQRLILENSRNITIQLSTNSFVESWKPVEAEAGPSNGYSVLDASDAMDFSLASPQPAPRSTMTSSTPSNRLRNPPVKSTIRLHQRQDNRRTSLQSVANKSADTTMDRQRNRRSNDESDRHACRYIAGRMRTGPQKFKPTSVCFWIGYKQID</sequence>
<dbReference type="InterPro" id="IPR041588">
    <property type="entry name" value="Integrase_H2C2"/>
</dbReference>